<protein>
    <submittedName>
        <fullName evidence="1">Uncharacterized protein</fullName>
    </submittedName>
</protein>
<dbReference type="AlphaFoldDB" id="A0A556MY27"/>
<sequence length="117" mass="13518">MSESNIQHIGIKDYFELTINLIARDLKIHRHLHFLSLSGVDTSLLSLQLNQDIFKLIGFEKTDLINEIEEWYFKQAERVFTIDTVNNTKALLELSAEILNGLNKFRILAVPNKKSAF</sequence>
<evidence type="ECO:0000313" key="2">
    <source>
        <dbReference type="Proteomes" id="UP000316008"/>
    </source>
</evidence>
<proteinExistence type="predicted"/>
<organism evidence="1 2">
    <name type="scientific">Fluviicola chungangensis</name>
    <dbReference type="NCBI Taxonomy" id="2597671"/>
    <lineage>
        <taxon>Bacteria</taxon>
        <taxon>Pseudomonadati</taxon>
        <taxon>Bacteroidota</taxon>
        <taxon>Flavobacteriia</taxon>
        <taxon>Flavobacteriales</taxon>
        <taxon>Crocinitomicaceae</taxon>
        <taxon>Fluviicola</taxon>
    </lineage>
</organism>
<dbReference type="OrthoDB" id="9619446at2"/>
<evidence type="ECO:0000313" key="1">
    <source>
        <dbReference type="EMBL" id="TSJ44820.1"/>
    </source>
</evidence>
<comment type="caution">
    <text evidence="1">The sequence shown here is derived from an EMBL/GenBank/DDBJ whole genome shotgun (WGS) entry which is preliminary data.</text>
</comment>
<accession>A0A556MY27</accession>
<keyword evidence="2" id="KW-1185">Reference proteome</keyword>
<reference evidence="1 2" key="1">
    <citation type="submission" date="2019-07" db="EMBL/GenBank/DDBJ databases">
        <authorList>
            <person name="Huq M.A."/>
        </authorList>
    </citation>
    <scope>NUCLEOTIDE SEQUENCE [LARGE SCALE GENOMIC DNA]</scope>
    <source>
        <strain evidence="1 2">MAH-3</strain>
    </source>
</reference>
<dbReference type="Proteomes" id="UP000316008">
    <property type="component" value="Unassembled WGS sequence"/>
</dbReference>
<dbReference type="EMBL" id="VLPL01000004">
    <property type="protein sequence ID" value="TSJ44820.1"/>
    <property type="molecule type" value="Genomic_DNA"/>
</dbReference>
<name>A0A556MY27_9FLAO</name>
<gene>
    <name evidence="1" type="ORF">FO442_09475</name>
</gene>
<dbReference type="RefSeq" id="WP_144332934.1">
    <property type="nucleotide sequence ID" value="NZ_VLPL01000004.1"/>
</dbReference>